<dbReference type="HOGENOM" id="CLU_013133_6_1_9"/>
<dbReference type="eggNOG" id="COG2814">
    <property type="taxonomic scope" value="Bacteria"/>
</dbReference>
<feature type="transmembrane region" description="Helical" evidence="8">
    <location>
        <begin position="36"/>
        <end position="53"/>
    </location>
</feature>
<reference evidence="11" key="1">
    <citation type="submission" date="2012-02" db="EMBL/GenBank/DDBJ databases">
        <title>The complete genome of Halobacteroides halobius DSM 5150.</title>
        <authorList>
            <person name="Lucas S."/>
            <person name="Copeland A."/>
            <person name="Lapidus A."/>
            <person name="Glavina del Rio T."/>
            <person name="Dalin E."/>
            <person name="Tice H."/>
            <person name="Bruce D."/>
            <person name="Goodwin L."/>
            <person name="Pitluck S."/>
            <person name="Peters L."/>
            <person name="Mikhailova N."/>
            <person name="Gu W."/>
            <person name="Kyrpides N."/>
            <person name="Mavromatis K."/>
            <person name="Ivanova N."/>
            <person name="Brettin T."/>
            <person name="Detter J.C."/>
            <person name="Han C."/>
            <person name="Larimer F."/>
            <person name="Land M."/>
            <person name="Hauser L."/>
            <person name="Markowitz V."/>
            <person name="Cheng J.-F."/>
            <person name="Hugenholtz P."/>
            <person name="Woyke T."/>
            <person name="Wu D."/>
            <person name="Tindall B."/>
            <person name="Pomrenke H."/>
            <person name="Brambilla E."/>
            <person name="Klenk H.-P."/>
            <person name="Eisen J.A."/>
        </authorList>
    </citation>
    <scope>NUCLEOTIDE SEQUENCE [LARGE SCALE GENOMIC DNA]</scope>
    <source>
        <strain evidence="11">ATCC 35273 / DSM 5150 / MD-1</strain>
    </source>
</reference>
<keyword evidence="6 8" id="KW-1133">Transmembrane helix</keyword>
<evidence type="ECO:0000256" key="1">
    <source>
        <dbReference type="ARBA" id="ARBA00004429"/>
    </source>
</evidence>
<evidence type="ECO:0000259" key="9">
    <source>
        <dbReference type="Pfam" id="PF12832"/>
    </source>
</evidence>
<dbReference type="InterPro" id="IPR026032">
    <property type="entry name" value="HcaT-like"/>
</dbReference>
<dbReference type="SUPFAM" id="SSF103473">
    <property type="entry name" value="MFS general substrate transporter"/>
    <property type="match status" value="1"/>
</dbReference>
<evidence type="ECO:0000256" key="4">
    <source>
        <dbReference type="ARBA" id="ARBA00022519"/>
    </source>
</evidence>
<evidence type="ECO:0000256" key="7">
    <source>
        <dbReference type="ARBA" id="ARBA00023136"/>
    </source>
</evidence>
<dbReference type="PIRSF" id="PIRSF004925">
    <property type="entry name" value="HcaT"/>
    <property type="match status" value="1"/>
</dbReference>
<name>L0KBQ2_HALHC</name>
<protein>
    <submittedName>
        <fullName evidence="10">Major Facilitator Superfamily transporter</fullName>
    </submittedName>
</protein>
<feature type="transmembrane region" description="Helical" evidence="8">
    <location>
        <begin position="150"/>
        <end position="167"/>
    </location>
</feature>
<feature type="transmembrane region" description="Helical" evidence="8">
    <location>
        <begin position="258"/>
        <end position="282"/>
    </location>
</feature>
<dbReference type="PATRIC" id="fig|748449.3.peg.1531"/>
<dbReference type="Gene3D" id="1.20.1250.20">
    <property type="entry name" value="MFS general substrate transporter like domains"/>
    <property type="match status" value="2"/>
</dbReference>
<feature type="transmembrane region" description="Helical" evidence="8">
    <location>
        <begin position="194"/>
        <end position="215"/>
    </location>
</feature>
<evidence type="ECO:0000313" key="11">
    <source>
        <dbReference type="Proteomes" id="UP000010880"/>
    </source>
</evidence>
<feature type="transmembrane region" description="Helical" evidence="8">
    <location>
        <begin position="320"/>
        <end position="341"/>
    </location>
</feature>
<dbReference type="InterPro" id="IPR036259">
    <property type="entry name" value="MFS_trans_sf"/>
</dbReference>
<feature type="transmembrane region" description="Helical" evidence="8">
    <location>
        <begin position="65"/>
        <end position="82"/>
    </location>
</feature>
<dbReference type="EMBL" id="CP003359">
    <property type="protein sequence ID" value="AGB41518.1"/>
    <property type="molecule type" value="Genomic_DNA"/>
</dbReference>
<proteinExistence type="predicted"/>
<dbReference type="RefSeq" id="WP_015327236.1">
    <property type="nucleotide sequence ID" value="NC_019978.1"/>
</dbReference>
<dbReference type="OrthoDB" id="85643at2"/>
<evidence type="ECO:0000256" key="8">
    <source>
        <dbReference type="SAM" id="Phobius"/>
    </source>
</evidence>
<keyword evidence="7 8" id="KW-0472">Membrane</keyword>
<dbReference type="GO" id="GO:0015528">
    <property type="term" value="F:lactose:proton symporter activity"/>
    <property type="evidence" value="ECO:0007669"/>
    <property type="project" value="TreeGrafter"/>
</dbReference>
<feature type="transmembrane region" description="Helical" evidence="8">
    <location>
        <begin position="227"/>
        <end position="246"/>
    </location>
</feature>
<dbReference type="KEGG" id="hhl:Halha_1580"/>
<gene>
    <name evidence="10" type="ordered locus">Halha_1580</name>
</gene>
<evidence type="ECO:0000313" key="10">
    <source>
        <dbReference type="EMBL" id="AGB41518.1"/>
    </source>
</evidence>
<feature type="transmembrane region" description="Helical" evidence="8">
    <location>
        <begin position="5"/>
        <end position="24"/>
    </location>
</feature>
<sequence length="378" mass="42250">MYFKVFNLFFYMGIAALTYLNVYFKNVGLTSSQIGFINSVAKGVSLVILPLWGMISDYYKISKRLLIIAVLGAMLASLTFLLTDSFYMIMLVMSVFFIFWSPIIPLADAQLLGYLGKNGNQYGKYRVWGSLGYTLLVPIIGYLIEQTTATNLFYYMGVIFFISLFTVRKLPTSNVTLEIANVKDFKKLLKRGKLLKFILFIFFINLTLSTNNIFFPLYVIDHGGGETLIGLALMIAAASEMFIFHYSDGIIERFDLKYIFLISALAFALRWFLLASFPISMVFLGSQLLHSITFGLLHAVSVDFINLICGDKFKATGQNLYATTKGISSIVGSSIGGIIYGSLGGSILYFYLSLVALVTGLIYFTFLNSRDKVVAVEN</sequence>
<evidence type="ECO:0000256" key="2">
    <source>
        <dbReference type="ARBA" id="ARBA00022448"/>
    </source>
</evidence>
<dbReference type="Pfam" id="PF12832">
    <property type="entry name" value="MFS_1_like"/>
    <property type="match status" value="1"/>
</dbReference>
<dbReference type="GO" id="GO:0030395">
    <property type="term" value="F:lactose binding"/>
    <property type="evidence" value="ECO:0007669"/>
    <property type="project" value="TreeGrafter"/>
</dbReference>
<dbReference type="AlphaFoldDB" id="L0KBQ2"/>
<dbReference type="STRING" id="748449.Halha_1580"/>
<dbReference type="PANTHER" id="PTHR23522:SF10">
    <property type="entry name" value="3-PHENYLPROPIONIC ACID TRANSPORTER-RELATED"/>
    <property type="match status" value="1"/>
</dbReference>
<keyword evidence="3" id="KW-1003">Cell membrane</keyword>
<evidence type="ECO:0000256" key="6">
    <source>
        <dbReference type="ARBA" id="ARBA00022989"/>
    </source>
</evidence>
<evidence type="ECO:0000256" key="3">
    <source>
        <dbReference type="ARBA" id="ARBA00022475"/>
    </source>
</evidence>
<feature type="transmembrane region" description="Helical" evidence="8">
    <location>
        <begin position="347"/>
        <end position="366"/>
    </location>
</feature>
<organism evidence="10 11">
    <name type="scientific">Halobacteroides halobius (strain ATCC 35273 / DSM 5150 / MD-1)</name>
    <dbReference type="NCBI Taxonomy" id="748449"/>
    <lineage>
        <taxon>Bacteria</taxon>
        <taxon>Bacillati</taxon>
        <taxon>Bacillota</taxon>
        <taxon>Clostridia</taxon>
        <taxon>Halanaerobiales</taxon>
        <taxon>Halobacteroidaceae</taxon>
        <taxon>Halobacteroides</taxon>
    </lineage>
</organism>
<feature type="transmembrane region" description="Helical" evidence="8">
    <location>
        <begin position="127"/>
        <end position="144"/>
    </location>
</feature>
<comment type="subcellular location">
    <subcellularLocation>
        <location evidence="1">Cell inner membrane</location>
        <topology evidence="1">Multi-pass membrane protein</topology>
    </subcellularLocation>
</comment>
<keyword evidence="4" id="KW-0997">Cell inner membrane</keyword>
<dbReference type="InterPro" id="IPR024989">
    <property type="entry name" value="MFS_assoc_dom"/>
</dbReference>
<feature type="transmembrane region" description="Helical" evidence="8">
    <location>
        <begin position="288"/>
        <end position="308"/>
    </location>
</feature>
<accession>L0KBQ2</accession>
<keyword evidence="11" id="KW-1185">Reference proteome</keyword>
<keyword evidence="5 8" id="KW-0812">Transmembrane</keyword>
<dbReference type="Proteomes" id="UP000010880">
    <property type="component" value="Chromosome"/>
</dbReference>
<feature type="domain" description="Major facilitator superfamily associated" evidence="9">
    <location>
        <begin position="3"/>
        <end position="349"/>
    </location>
</feature>
<keyword evidence="2" id="KW-0813">Transport</keyword>
<dbReference type="PANTHER" id="PTHR23522">
    <property type="entry name" value="BLL5896 PROTEIN"/>
    <property type="match status" value="1"/>
</dbReference>
<evidence type="ECO:0000256" key="5">
    <source>
        <dbReference type="ARBA" id="ARBA00022692"/>
    </source>
</evidence>
<dbReference type="GO" id="GO:0005886">
    <property type="term" value="C:plasma membrane"/>
    <property type="evidence" value="ECO:0007669"/>
    <property type="project" value="UniProtKB-SubCell"/>
</dbReference>
<feature type="transmembrane region" description="Helical" evidence="8">
    <location>
        <begin position="88"/>
        <end position="115"/>
    </location>
</feature>